<evidence type="ECO:0000256" key="1">
    <source>
        <dbReference type="SAM" id="MobiDB-lite"/>
    </source>
</evidence>
<keyword evidence="3" id="KW-1185">Reference proteome</keyword>
<comment type="caution">
    <text evidence="2">The sequence shown here is derived from an EMBL/GenBank/DDBJ whole genome shotgun (WGS) entry which is preliminary data.</text>
</comment>
<feature type="region of interest" description="Disordered" evidence="1">
    <location>
        <begin position="1"/>
        <end position="55"/>
    </location>
</feature>
<dbReference type="AlphaFoldDB" id="A0A565BRN9"/>
<name>A0A565BRN9_9BRAS</name>
<dbReference type="Proteomes" id="UP000489600">
    <property type="component" value="Unassembled WGS sequence"/>
</dbReference>
<gene>
    <name evidence="2" type="ORF">ANE_LOCUS14489</name>
</gene>
<sequence>MARYPRSRAATLLRQDEQPPPKLFQPGFPLLLKHNNSSTSGRSSPRISTDPPIPPDPPSLSCGIILDLPLHCCTPALAILGMLLLSSLM</sequence>
<accession>A0A565BRN9</accession>
<evidence type="ECO:0000313" key="2">
    <source>
        <dbReference type="EMBL" id="VVB04045.1"/>
    </source>
</evidence>
<dbReference type="EMBL" id="CABITT030000005">
    <property type="protein sequence ID" value="VVB04045.1"/>
    <property type="molecule type" value="Genomic_DNA"/>
</dbReference>
<reference evidence="2" key="1">
    <citation type="submission" date="2019-07" db="EMBL/GenBank/DDBJ databases">
        <authorList>
            <person name="Dittberner H."/>
        </authorList>
    </citation>
    <scope>NUCLEOTIDE SEQUENCE [LARGE SCALE GENOMIC DNA]</scope>
</reference>
<proteinExistence type="predicted"/>
<protein>
    <submittedName>
        <fullName evidence="2">Uncharacterized protein</fullName>
    </submittedName>
</protein>
<feature type="compositionally biased region" description="Low complexity" evidence="1">
    <location>
        <begin position="37"/>
        <end position="50"/>
    </location>
</feature>
<organism evidence="2 3">
    <name type="scientific">Arabis nemorensis</name>
    <dbReference type="NCBI Taxonomy" id="586526"/>
    <lineage>
        <taxon>Eukaryota</taxon>
        <taxon>Viridiplantae</taxon>
        <taxon>Streptophyta</taxon>
        <taxon>Embryophyta</taxon>
        <taxon>Tracheophyta</taxon>
        <taxon>Spermatophyta</taxon>
        <taxon>Magnoliopsida</taxon>
        <taxon>eudicotyledons</taxon>
        <taxon>Gunneridae</taxon>
        <taxon>Pentapetalae</taxon>
        <taxon>rosids</taxon>
        <taxon>malvids</taxon>
        <taxon>Brassicales</taxon>
        <taxon>Brassicaceae</taxon>
        <taxon>Arabideae</taxon>
        <taxon>Arabis</taxon>
    </lineage>
</organism>
<evidence type="ECO:0000313" key="3">
    <source>
        <dbReference type="Proteomes" id="UP000489600"/>
    </source>
</evidence>